<dbReference type="Proteomes" id="UP000238479">
    <property type="component" value="Chromosome 5"/>
</dbReference>
<evidence type="ECO:0000313" key="1">
    <source>
        <dbReference type="EMBL" id="PRQ29498.1"/>
    </source>
</evidence>
<gene>
    <name evidence="1" type="ORF">RchiOBHm_Chr5g0014531</name>
</gene>
<name>A0A2P6Q5P6_ROSCH</name>
<reference evidence="1 2" key="1">
    <citation type="journal article" date="2018" name="Nat. Genet.">
        <title>The Rosa genome provides new insights in the design of modern roses.</title>
        <authorList>
            <person name="Bendahmane M."/>
        </authorList>
    </citation>
    <scope>NUCLEOTIDE SEQUENCE [LARGE SCALE GENOMIC DNA]</scope>
    <source>
        <strain evidence="2">cv. Old Blush</strain>
    </source>
</reference>
<organism evidence="1 2">
    <name type="scientific">Rosa chinensis</name>
    <name type="common">China rose</name>
    <dbReference type="NCBI Taxonomy" id="74649"/>
    <lineage>
        <taxon>Eukaryota</taxon>
        <taxon>Viridiplantae</taxon>
        <taxon>Streptophyta</taxon>
        <taxon>Embryophyta</taxon>
        <taxon>Tracheophyta</taxon>
        <taxon>Spermatophyta</taxon>
        <taxon>Magnoliopsida</taxon>
        <taxon>eudicotyledons</taxon>
        <taxon>Gunneridae</taxon>
        <taxon>Pentapetalae</taxon>
        <taxon>rosids</taxon>
        <taxon>fabids</taxon>
        <taxon>Rosales</taxon>
        <taxon>Rosaceae</taxon>
        <taxon>Rosoideae</taxon>
        <taxon>Rosoideae incertae sedis</taxon>
        <taxon>Rosa</taxon>
    </lineage>
</organism>
<dbReference type="EMBL" id="PDCK01000043">
    <property type="protein sequence ID" value="PRQ29498.1"/>
    <property type="molecule type" value="Genomic_DNA"/>
</dbReference>
<proteinExistence type="predicted"/>
<dbReference type="AlphaFoldDB" id="A0A2P6Q5P6"/>
<keyword evidence="2" id="KW-1185">Reference proteome</keyword>
<sequence>MQWYQGSQNRPCLIDRARRLADLQPLRRSWAVLGGWAVLAGRRLGGLKMIFFLSLVKGLRLRLKRNRRNMVPNSQIVKLLQPSKQNPNLPPVAIAIATPSVHRHRLSPSLQ</sequence>
<accession>A0A2P6Q5P6</accession>
<evidence type="ECO:0000313" key="2">
    <source>
        <dbReference type="Proteomes" id="UP000238479"/>
    </source>
</evidence>
<protein>
    <submittedName>
        <fullName evidence="1">Uncharacterized protein</fullName>
    </submittedName>
</protein>
<dbReference type="Gramene" id="PRQ29498">
    <property type="protein sequence ID" value="PRQ29498"/>
    <property type="gene ID" value="RchiOBHm_Chr5g0014531"/>
</dbReference>
<comment type="caution">
    <text evidence="1">The sequence shown here is derived from an EMBL/GenBank/DDBJ whole genome shotgun (WGS) entry which is preliminary data.</text>
</comment>